<comment type="similarity">
    <text evidence="1">Belongs to the glycosyl hydrolase 31 family.</text>
</comment>
<dbReference type="GO" id="GO:0005975">
    <property type="term" value="P:carbohydrate metabolic process"/>
    <property type="evidence" value="ECO:0007669"/>
    <property type="project" value="InterPro"/>
</dbReference>
<feature type="signal peptide" evidence="3">
    <location>
        <begin position="1"/>
        <end position="16"/>
    </location>
</feature>
<feature type="region of interest" description="Disordered" evidence="2">
    <location>
        <begin position="29"/>
        <end position="48"/>
    </location>
</feature>
<dbReference type="GO" id="GO:0030246">
    <property type="term" value="F:carbohydrate binding"/>
    <property type="evidence" value="ECO:0007669"/>
    <property type="project" value="InterPro"/>
</dbReference>
<accession>A0A9J6H919</accession>
<keyword evidence="1" id="KW-0378">Hydrolase</keyword>
<keyword evidence="3" id="KW-0732">Signal</keyword>
<dbReference type="CDD" id="cd14752">
    <property type="entry name" value="GH31_N"/>
    <property type="match status" value="1"/>
</dbReference>
<comment type="caution">
    <text evidence="5">The sequence shown here is derived from an EMBL/GenBank/DDBJ whole genome shotgun (WGS) entry which is preliminary data.</text>
</comment>
<dbReference type="InterPro" id="IPR011013">
    <property type="entry name" value="Gal_mutarotase_sf_dom"/>
</dbReference>
<name>A0A9J6H919_HAELO</name>
<feature type="chain" id="PRO_5039889772" description="Glycoside hydrolase family 31 TIM barrel domain-containing protein" evidence="3">
    <location>
        <begin position="17"/>
        <end position="453"/>
    </location>
</feature>
<dbReference type="PANTHER" id="PTHR22762:SF131">
    <property type="entry name" value="GLYCOSIDE HYDROLASE FAMILY 31 N-TERMINAL DOMAIN-CONTAINING PROTEIN"/>
    <property type="match status" value="1"/>
</dbReference>
<dbReference type="SUPFAM" id="SSF74650">
    <property type="entry name" value="Galactose mutarotase-like"/>
    <property type="match status" value="1"/>
</dbReference>
<evidence type="ECO:0000259" key="4">
    <source>
        <dbReference type="Pfam" id="PF01055"/>
    </source>
</evidence>
<proteinExistence type="inferred from homology"/>
<keyword evidence="1" id="KW-0326">Glycosidase</keyword>
<reference evidence="5 6" key="1">
    <citation type="journal article" date="2020" name="Cell">
        <title>Large-Scale Comparative Analyses of Tick Genomes Elucidate Their Genetic Diversity and Vector Capacities.</title>
        <authorList>
            <consortium name="Tick Genome and Microbiome Consortium (TIGMIC)"/>
            <person name="Jia N."/>
            <person name="Wang J."/>
            <person name="Shi W."/>
            <person name="Du L."/>
            <person name="Sun Y."/>
            <person name="Zhan W."/>
            <person name="Jiang J.F."/>
            <person name="Wang Q."/>
            <person name="Zhang B."/>
            <person name="Ji P."/>
            <person name="Bell-Sakyi L."/>
            <person name="Cui X.M."/>
            <person name="Yuan T.T."/>
            <person name="Jiang B.G."/>
            <person name="Yang W.F."/>
            <person name="Lam T.T."/>
            <person name="Chang Q.C."/>
            <person name="Ding S.J."/>
            <person name="Wang X.J."/>
            <person name="Zhu J.G."/>
            <person name="Ruan X.D."/>
            <person name="Zhao L."/>
            <person name="Wei J.T."/>
            <person name="Ye R.Z."/>
            <person name="Que T.C."/>
            <person name="Du C.H."/>
            <person name="Zhou Y.H."/>
            <person name="Cheng J.X."/>
            <person name="Dai P.F."/>
            <person name="Guo W.B."/>
            <person name="Han X.H."/>
            <person name="Huang E.J."/>
            <person name="Li L.F."/>
            <person name="Wei W."/>
            <person name="Gao Y.C."/>
            <person name="Liu J.Z."/>
            <person name="Shao H.Z."/>
            <person name="Wang X."/>
            <person name="Wang C.C."/>
            <person name="Yang T.C."/>
            <person name="Huo Q.B."/>
            <person name="Li W."/>
            <person name="Chen H.Y."/>
            <person name="Chen S.E."/>
            <person name="Zhou L.G."/>
            <person name="Ni X.B."/>
            <person name="Tian J.H."/>
            <person name="Sheng Y."/>
            <person name="Liu T."/>
            <person name="Pan Y.S."/>
            <person name="Xia L.Y."/>
            <person name="Li J."/>
            <person name="Zhao F."/>
            <person name="Cao W.C."/>
        </authorList>
    </citation>
    <scope>NUCLEOTIDE SEQUENCE [LARGE SCALE GENOMIC DNA]</scope>
    <source>
        <strain evidence="5">HaeL-2018</strain>
    </source>
</reference>
<evidence type="ECO:0000313" key="6">
    <source>
        <dbReference type="Proteomes" id="UP000821853"/>
    </source>
</evidence>
<dbReference type="EMBL" id="JABSTR010001038">
    <property type="protein sequence ID" value="KAH9383253.1"/>
    <property type="molecule type" value="Genomic_DNA"/>
</dbReference>
<evidence type="ECO:0000256" key="3">
    <source>
        <dbReference type="SAM" id="SignalP"/>
    </source>
</evidence>
<dbReference type="Gene3D" id="3.20.20.80">
    <property type="entry name" value="Glycosidases"/>
    <property type="match status" value="2"/>
</dbReference>
<dbReference type="InterPro" id="IPR000322">
    <property type="entry name" value="Glyco_hydro_31_TIM"/>
</dbReference>
<feature type="compositionally biased region" description="Gly residues" evidence="2">
    <location>
        <begin position="29"/>
        <end position="41"/>
    </location>
</feature>
<dbReference type="Proteomes" id="UP000821853">
    <property type="component" value="Unassembled WGS sequence"/>
</dbReference>
<dbReference type="AlphaFoldDB" id="A0A9J6H919"/>
<keyword evidence="6" id="KW-1185">Reference proteome</keyword>
<evidence type="ECO:0000313" key="5">
    <source>
        <dbReference type="EMBL" id="KAH9383253.1"/>
    </source>
</evidence>
<protein>
    <recommendedName>
        <fullName evidence="4">Glycoside hydrolase family 31 TIM barrel domain-containing protein</fullName>
    </recommendedName>
</protein>
<evidence type="ECO:0000256" key="2">
    <source>
        <dbReference type="SAM" id="MobiDB-lite"/>
    </source>
</evidence>
<organism evidence="5 6">
    <name type="scientific">Haemaphysalis longicornis</name>
    <name type="common">Bush tick</name>
    <dbReference type="NCBI Taxonomy" id="44386"/>
    <lineage>
        <taxon>Eukaryota</taxon>
        <taxon>Metazoa</taxon>
        <taxon>Ecdysozoa</taxon>
        <taxon>Arthropoda</taxon>
        <taxon>Chelicerata</taxon>
        <taxon>Arachnida</taxon>
        <taxon>Acari</taxon>
        <taxon>Parasitiformes</taxon>
        <taxon>Ixodida</taxon>
        <taxon>Ixodoidea</taxon>
        <taxon>Ixodidae</taxon>
        <taxon>Haemaphysalinae</taxon>
        <taxon>Haemaphysalis</taxon>
    </lineage>
</organism>
<dbReference type="Pfam" id="PF01055">
    <property type="entry name" value="Glyco_hydro_31_2nd"/>
    <property type="match status" value="1"/>
</dbReference>
<sequence length="453" mass="49814">MIIILVALAVTIATHRYFYYNVAPADSSGGGGGGTDGGGSGTSEPDKVTDIPCPVTGIEDCERHGCRVMSDPELGGSARCFMRDDAFGYRYRHTTYGDREVNYSLTYDMTSDNPFADDVINNVRVQAVLITEDTLRLRAALRGPVLEESPLLLKPPAVDKAQLRYLIEANETRRGRARLRVLRSDNYVVMLDSWHLVMTEQFLQVVLPYSGEQLYGLGENGHEHINLAPGAGTLFSKRAGNYTTTSSPNYTVTSSGNVAIRTTGGILDLFFFVGSTPNHVVQLYQKLVGLPFMPPIWALGYQVWLKNYTSLNDVKSAMTSLDQSGVPKNPAIAADNMTEYAPYTTGLEGDVFVKKGSAPNVADPNAVLYAKVGVPLCSETASRMLCQRWIELGAFFPLALDFRMDKTRADAQSLMTIALEAIQMRYQLLPVLYTLFFRVSMAGGTVVRPLFFE</sequence>
<dbReference type="Gene3D" id="2.60.40.1760">
    <property type="entry name" value="glycosyl hydrolase (family 31)"/>
    <property type="match status" value="1"/>
</dbReference>
<dbReference type="OrthoDB" id="6495729at2759"/>
<dbReference type="GO" id="GO:0004558">
    <property type="term" value="F:alpha-1,4-glucosidase activity"/>
    <property type="evidence" value="ECO:0007669"/>
    <property type="project" value="TreeGrafter"/>
</dbReference>
<feature type="domain" description="Glycoside hydrolase family 31 TIM barrel" evidence="4">
    <location>
        <begin position="380"/>
        <end position="435"/>
    </location>
</feature>
<dbReference type="PANTHER" id="PTHR22762">
    <property type="entry name" value="ALPHA-GLUCOSIDASE"/>
    <property type="match status" value="1"/>
</dbReference>
<dbReference type="VEuPathDB" id="VectorBase:HLOH_057585"/>
<evidence type="ECO:0000256" key="1">
    <source>
        <dbReference type="RuleBase" id="RU361185"/>
    </source>
</evidence>
<gene>
    <name evidence="5" type="ORF">HPB48_024370</name>
</gene>